<dbReference type="Pfam" id="PF03692">
    <property type="entry name" value="CxxCxxCC"/>
    <property type="match status" value="1"/>
</dbReference>
<sequence length="115" mass="12243">MSATNPCVTCGACCANFRVSFYWAEGNDAPNGYVPAELTEQINSFYRCMRGTNSSTPRCVALQGDIGGVVGCSIYGDRPSPCRDFAISLDGSNPACDRARAKYGMAPLITIQEVA</sequence>
<accession>A0A432VV28</accession>
<protein>
    <submittedName>
        <fullName evidence="1">YkgJ family cysteine cluster protein</fullName>
    </submittedName>
</protein>
<keyword evidence="2" id="KW-1185">Reference proteome</keyword>
<name>A0A432VV28_9GAMM</name>
<organism evidence="1 2">
    <name type="scientific">Aliidiomarina haloalkalitolerans</name>
    <dbReference type="NCBI Taxonomy" id="859059"/>
    <lineage>
        <taxon>Bacteria</taxon>
        <taxon>Pseudomonadati</taxon>
        <taxon>Pseudomonadota</taxon>
        <taxon>Gammaproteobacteria</taxon>
        <taxon>Alteromonadales</taxon>
        <taxon>Idiomarinaceae</taxon>
        <taxon>Aliidiomarina</taxon>
    </lineage>
</organism>
<gene>
    <name evidence="1" type="ORF">CWE06_06575</name>
</gene>
<proteinExistence type="predicted"/>
<dbReference type="EMBL" id="PIPI01000003">
    <property type="protein sequence ID" value="RUO20345.1"/>
    <property type="molecule type" value="Genomic_DNA"/>
</dbReference>
<dbReference type="OrthoDB" id="71604at2"/>
<reference evidence="1 2" key="1">
    <citation type="journal article" date="2011" name="Front. Microbiol.">
        <title>Genomic signatures of strain selection and enhancement in Bacillus atrophaeus var. globigii, a historical biowarfare simulant.</title>
        <authorList>
            <person name="Gibbons H.S."/>
            <person name="Broomall S.M."/>
            <person name="McNew L.A."/>
            <person name="Daligault H."/>
            <person name="Chapman C."/>
            <person name="Bruce D."/>
            <person name="Karavis M."/>
            <person name="Krepps M."/>
            <person name="McGregor P.A."/>
            <person name="Hong C."/>
            <person name="Park K.H."/>
            <person name="Akmal A."/>
            <person name="Feldman A."/>
            <person name="Lin J.S."/>
            <person name="Chang W.E."/>
            <person name="Higgs B.W."/>
            <person name="Demirev P."/>
            <person name="Lindquist J."/>
            <person name="Liem A."/>
            <person name="Fochler E."/>
            <person name="Read T.D."/>
            <person name="Tapia R."/>
            <person name="Johnson S."/>
            <person name="Bishop-Lilly K.A."/>
            <person name="Detter C."/>
            <person name="Han C."/>
            <person name="Sozhamannan S."/>
            <person name="Rosenzweig C.N."/>
            <person name="Skowronski E.W."/>
        </authorList>
    </citation>
    <scope>NUCLEOTIDE SEQUENCE [LARGE SCALE GENOMIC DNA]</scope>
    <source>
        <strain evidence="1 2">AK5</strain>
    </source>
</reference>
<dbReference type="RefSeq" id="WP_126792385.1">
    <property type="nucleotide sequence ID" value="NZ_PIPI01000003.1"/>
</dbReference>
<dbReference type="Proteomes" id="UP000288212">
    <property type="component" value="Unassembled WGS sequence"/>
</dbReference>
<evidence type="ECO:0000313" key="2">
    <source>
        <dbReference type="Proteomes" id="UP000288212"/>
    </source>
</evidence>
<dbReference type="InterPro" id="IPR005358">
    <property type="entry name" value="Puta_zinc/iron-chelating_dom"/>
</dbReference>
<dbReference type="AlphaFoldDB" id="A0A432VV28"/>
<evidence type="ECO:0000313" key="1">
    <source>
        <dbReference type="EMBL" id="RUO20345.1"/>
    </source>
</evidence>
<comment type="caution">
    <text evidence="1">The sequence shown here is derived from an EMBL/GenBank/DDBJ whole genome shotgun (WGS) entry which is preliminary data.</text>
</comment>